<dbReference type="RefSeq" id="WP_378199041.1">
    <property type="nucleotide sequence ID" value="NZ_JBHMBK010000022.1"/>
</dbReference>
<comment type="caution">
    <text evidence="1">The sequence shown here is derived from an EMBL/GenBank/DDBJ whole genome shotgun (WGS) entry which is preliminary data.</text>
</comment>
<evidence type="ECO:0000313" key="2">
    <source>
        <dbReference type="Proteomes" id="UP001589535"/>
    </source>
</evidence>
<protein>
    <submittedName>
        <fullName evidence="1">Uncharacterized protein</fullName>
    </submittedName>
</protein>
<sequence>MVHDDELSEPETTTLRIRDMVARGRVPRPPEHIYRRILAECRPGRGPVAIWQALRREHVTLESVVYVLEEQRKASDRRP</sequence>
<gene>
    <name evidence="1" type="ORF">ACFFTO_27320</name>
</gene>
<proteinExistence type="predicted"/>
<dbReference type="Proteomes" id="UP001589535">
    <property type="component" value="Unassembled WGS sequence"/>
</dbReference>
<accession>A0ABV5U966</accession>
<dbReference type="EMBL" id="JBHMBK010000022">
    <property type="protein sequence ID" value="MFB9687904.1"/>
    <property type="molecule type" value="Genomic_DNA"/>
</dbReference>
<name>A0ABV5U966_9PSEU</name>
<keyword evidence="2" id="KW-1185">Reference proteome</keyword>
<evidence type="ECO:0000313" key="1">
    <source>
        <dbReference type="EMBL" id="MFB9687904.1"/>
    </source>
</evidence>
<organism evidence="1 2">
    <name type="scientific">Amycolatopsis plumensis</name>
    <dbReference type="NCBI Taxonomy" id="236508"/>
    <lineage>
        <taxon>Bacteria</taxon>
        <taxon>Bacillati</taxon>
        <taxon>Actinomycetota</taxon>
        <taxon>Actinomycetes</taxon>
        <taxon>Pseudonocardiales</taxon>
        <taxon>Pseudonocardiaceae</taxon>
        <taxon>Amycolatopsis</taxon>
    </lineage>
</organism>
<reference evidence="1 2" key="1">
    <citation type="submission" date="2024-09" db="EMBL/GenBank/DDBJ databases">
        <authorList>
            <person name="Sun Q."/>
            <person name="Mori K."/>
        </authorList>
    </citation>
    <scope>NUCLEOTIDE SEQUENCE [LARGE SCALE GENOMIC DNA]</scope>
    <source>
        <strain evidence="1 2">JCM 13852</strain>
    </source>
</reference>